<evidence type="ECO:0000313" key="1">
    <source>
        <dbReference type="EMBL" id="KAI0085360.1"/>
    </source>
</evidence>
<reference evidence="1" key="1">
    <citation type="journal article" date="2021" name="Environ. Microbiol.">
        <title>Gene family expansions and transcriptome signatures uncover fungal adaptations to wood decay.</title>
        <authorList>
            <person name="Hage H."/>
            <person name="Miyauchi S."/>
            <person name="Viragh M."/>
            <person name="Drula E."/>
            <person name="Min B."/>
            <person name="Chaduli D."/>
            <person name="Navarro D."/>
            <person name="Favel A."/>
            <person name="Norest M."/>
            <person name="Lesage-Meessen L."/>
            <person name="Balint B."/>
            <person name="Merenyi Z."/>
            <person name="de Eugenio L."/>
            <person name="Morin E."/>
            <person name="Martinez A.T."/>
            <person name="Baldrian P."/>
            <person name="Stursova M."/>
            <person name="Martinez M.J."/>
            <person name="Novotny C."/>
            <person name="Magnuson J.K."/>
            <person name="Spatafora J.W."/>
            <person name="Maurice S."/>
            <person name="Pangilinan J."/>
            <person name="Andreopoulos W."/>
            <person name="LaButti K."/>
            <person name="Hundley H."/>
            <person name="Na H."/>
            <person name="Kuo A."/>
            <person name="Barry K."/>
            <person name="Lipzen A."/>
            <person name="Henrissat B."/>
            <person name="Riley R."/>
            <person name="Ahrendt S."/>
            <person name="Nagy L.G."/>
            <person name="Grigoriev I.V."/>
            <person name="Martin F."/>
            <person name="Rosso M.N."/>
        </authorList>
    </citation>
    <scope>NUCLEOTIDE SEQUENCE</scope>
    <source>
        <strain evidence="1">CBS 384.51</strain>
    </source>
</reference>
<keyword evidence="2" id="KW-1185">Reference proteome</keyword>
<gene>
    <name evidence="1" type="ORF">BDY19DRAFT_996892</name>
</gene>
<dbReference type="Proteomes" id="UP001055072">
    <property type="component" value="Unassembled WGS sequence"/>
</dbReference>
<accession>A0ACB8TTL4</accession>
<dbReference type="EMBL" id="MU274932">
    <property type="protein sequence ID" value="KAI0085360.1"/>
    <property type="molecule type" value="Genomic_DNA"/>
</dbReference>
<comment type="caution">
    <text evidence="1">The sequence shown here is derived from an EMBL/GenBank/DDBJ whole genome shotgun (WGS) entry which is preliminary data.</text>
</comment>
<protein>
    <submittedName>
        <fullName evidence="1">Uncharacterized protein</fullName>
    </submittedName>
</protein>
<name>A0ACB8TTL4_9APHY</name>
<sequence length="299" mass="31312">MPATTRAASAAHLGLNLPPNGDPGGAPANQSAPPAPPSPPATQQASRPASGPQPAPQPPAAHPPAPPAQQPPQSAPQAAPQQPQQAAQPAPQPPPQQAQAAQQQAQPAQQPVPAPAQHAEHPAAVNLAEAVRDPALVALWQQHAPQLVAPAFPGGELTLGQLVGDTLPPPTTRRRELPAIIPGFRADPAARPLPKRLTEGFMAGEYIPYSQLNPQEFTNTSHFQDYVIGEGGTLRAKGLDPRNDSSISVERWLAASQIAVTETRRTHKDGRAEALIKHHANVGIAAGEYGWPVAREYDI</sequence>
<organism evidence="1 2">
    <name type="scientific">Irpex rosettiformis</name>
    <dbReference type="NCBI Taxonomy" id="378272"/>
    <lineage>
        <taxon>Eukaryota</taxon>
        <taxon>Fungi</taxon>
        <taxon>Dikarya</taxon>
        <taxon>Basidiomycota</taxon>
        <taxon>Agaricomycotina</taxon>
        <taxon>Agaricomycetes</taxon>
        <taxon>Polyporales</taxon>
        <taxon>Irpicaceae</taxon>
        <taxon>Irpex</taxon>
    </lineage>
</organism>
<proteinExistence type="predicted"/>
<evidence type="ECO:0000313" key="2">
    <source>
        <dbReference type="Proteomes" id="UP001055072"/>
    </source>
</evidence>